<feature type="compositionally biased region" description="Basic and acidic residues" evidence="1">
    <location>
        <begin position="165"/>
        <end position="175"/>
    </location>
</feature>
<feature type="compositionally biased region" description="Basic and acidic residues" evidence="1">
    <location>
        <begin position="20"/>
        <end position="32"/>
    </location>
</feature>
<feature type="compositionally biased region" description="Gly residues" evidence="1">
    <location>
        <begin position="126"/>
        <end position="135"/>
    </location>
</feature>
<sequence length="201" mass="22817">MGNSRIKFGPVDYVQRSRTLQRDKGGAPRNDRPLFGSNRTGLWATSKQDNTLNKRKAKEAPKSTPEYKLSKASKDEDLSRWEKMHTLRKKKEEEVDKEEENIEIPQRVGKQWDVLDIDIQFKGSDTGCGGHGRGCGSFKDNQDRPPIVQPWEREYVSSSSSISPKESRHKTSERDVVFRVHDPRGNLKLVQAGSSRGHCGP</sequence>
<feature type="compositionally biased region" description="Basic and acidic residues" evidence="1">
    <location>
        <begin position="68"/>
        <end position="79"/>
    </location>
</feature>
<comment type="caution">
    <text evidence="2">The sequence shown here is derived from an EMBL/GenBank/DDBJ whole genome shotgun (WGS) entry which is preliminary data.</text>
</comment>
<evidence type="ECO:0008006" key="4">
    <source>
        <dbReference type="Google" id="ProtNLM"/>
    </source>
</evidence>
<name>A0A8S9YAU7_APOLU</name>
<organism evidence="2 3">
    <name type="scientific">Apolygus lucorum</name>
    <name type="common">Small green plant bug</name>
    <name type="synonym">Lygocoris lucorum</name>
    <dbReference type="NCBI Taxonomy" id="248454"/>
    <lineage>
        <taxon>Eukaryota</taxon>
        <taxon>Metazoa</taxon>
        <taxon>Ecdysozoa</taxon>
        <taxon>Arthropoda</taxon>
        <taxon>Hexapoda</taxon>
        <taxon>Insecta</taxon>
        <taxon>Pterygota</taxon>
        <taxon>Neoptera</taxon>
        <taxon>Paraneoptera</taxon>
        <taxon>Hemiptera</taxon>
        <taxon>Heteroptera</taxon>
        <taxon>Panheteroptera</taxon>
        <taxon>Cimicomorpha</taxon>
        <taxon>Miridae</taxon>
        <taxon>Mirini</taxon>
        <taxon>Apolygus</taxon>
    </lineage>
</organism>
<dbReference type="Proteomes" id="UP000466442">
    <property type="component" value="Linkage Group LG1"/>
</dbReference>
<dbReference type="EMBL" id="WIXP02000001">
    <property type="protein sequence ID" value="KAF6217311.1"/>
    <property type="molecule type" value="Genomic_DNA"/>
</dbReference>
<keyword evidence="3" id="KW-1185">Reference proteome</keyword>
<evidence type="ECO:0000313" key="2">
    <source>
        <dbReference type="EMBL" id="KAF6217311.1"/>
    </source>
</evidence>
<feature type="compositionally biased region" description="Polar residues" evidence="1">
    <location>
        <begin position="37"/>
        <end position="51"/>
    </location>
</feature>
<gene>
    <name evidence="2" type="ORF">GE061_001665</name>
</gene>
<evidence type="ECO:0000256" key="1">
    <source>
        <dbReference type="SAM" id="MobiDB-lite"/>
    </source>
</evidence>
<feature type="region of interest" description="Disordered" evidence="1">
    <location>
        <begin position="125"/>
        <end position="175"/>
    </location>
</feature>
<accession>A0A8S9YAU7</accession>
<protein>
    <recommendedName>
        <fullName evidence="4">Hyaluronan/mRNA-binding protein domain-containing protein</fullName>
    </recommendedName>
</protein>
<proteinExistence type="predicted"/>
<feature type="region of interest" description="Disordered" evidence="1">
    <location>
        <begin position="1"/>
        <end position="79"/>
    </location>
</feature>
<reference evidence="2" key="1">
    <citation type="journal article" date="2021" name="Mol. Ecol. Resour.">
        <title>Apolygus lucorum genome provides insights into omnivorousness and mesophyll feeding.</title>
        <authorList>
            <person name="Liu Y."/>
            <person name="Liu H."/>
            <person name="Wang H."/>
            <person name="Huang T."/>
            <person name="Liu B."/>
            <person name="Yang B."/>
            <person name="Yin L."/>
            <person name="Li B."/>
            <person name="Zhang Y."/>
            <person name="Zhang S."/>
            <person name="Jiang F."/>
            <person name="Zhang X."/>
            <person name="Ren Y."/>
            <person name="Wang B."/>
            <person name="Wang S."/>
            <person name="Lu Y."/>
            <person name="Wu K."/>
            <person name="Fan W."/>
            <person name="Wang G."/>
        </authorList>
    </citation>
    <scope>NUCLEOTIDE SEQUENCE</scope>
    <source>
        <strain evidence="2">12Hb</strain>
    </source>
</reference>
<dbReference type="AlphaFoldDB" id="A0A8S9YAU7"/>
<evidence type="ECO:0000313" key="3">
    <source>
        <dbReference type="Proteomes" id="UP000466442"/>
    </source>
</evidence>